<dbReference type="AlphaFoldDB" id="A0A913ZYX8"/>
<protein>
    <submittedName>
        <fullName evidence="2">Uncharacterized protein</fullName>
    </submittedName>
</protein>
<feature type="compositionally biased region" description="Low complexity" evidence="1">
    <location>
        <begin position="122"/>
        <end position="132"/>
    </location>
</feature>
<evidence type="ECO:0000313" key="2">
    <source>
        <dbReference type="EnsemblMetazoa" id="XP_038056772.1"/>
    </source>
</evidence>
<dbReference type="GeneID" id="119728556"/>
<reference evidence="2" key="1">
    <citation type="submission" date="2022-11" db="UniProtKB">
        <authorList>
            <consortium name="EnsemblMetazoa"/>
        </authorList>
    </citation>
    <scope>IDENTIFICATION</scope>
</reference>
<dbReference type="Proteomes" id="UP000887568">
    <property type="component" value="Unplaced"/>
</dbReference>
<accession>A0A913ZYX8</accession>
<feature type="region of interest" description="Disordered" evidence="1">
    <location>
        <begin position="95"/>
        <end position="163"/>
    </location>
</feature>
<keyword evidence="3" id="KW-1185">Reference proteome</keyword>
<organism evidence="2 3">
    <name type="scientific">Patiria miniata</name>
    <name type="common">Bat star</name>
    <name type="synonym">Asterina miniata</name>
    <dbReference type="NCBI Taxonomy" id="46514"/>
    <lineage>
        <taxon>Eukaryota</taxon>
        <taxon>Metazoa</taxon>
        <taxon>Echinodermata</taxon>
        <taxon>Eleutherozoa</taxon>
        <taxon>Asterozoa</taxon>
        <taxon>Asteroidea</taxon>
        <taxon>Valvatacea</taxon>
        <taxon>Valvatida</taxon>
        <taxon>Asterinidae</taxon>
        <taxon>Patiria</taxon>
    </lineage>
</organism>
<dbReference type="RefSeq" id="XP_038056772.1">
    <property type="nucleotide sequence ID" value="XM_038200844.1"/>
</dbReference>
<name>A0A913ZYX8_PATMI</name>
<sequence length="254" mass="28312">MADVLTPLQLCGFDPLPDGHNQVRENEPTDVNPQSTILGLLQLQASMQQVILQQFQEINALKATISQVIGEQQRQRDYVYRLECALHHSKVVAEASPVPEIPTPPSTADAPKPQVPTEEQEPQSPEAQEVPQRCTEAVPANTPTSGQASHDGDEGLAGGQSLREVQRRDLAIRRVVDLKLGNPQRMSRQKMACEPKMVQRLLHAWDRLEVKGGLLLYRTGGTQTKCLMVVPRGMREAYSLVFITAWKHWVTDKC</sequence>
<evidence type="ECO:0000313" key="3">
    <source>
        <dbReference type="Proteomes" id="UP000887568"/>
    </source>
</evidence>
<evidence type="ECO:0000256" key="1">
    <source>
        <dbReference type="SAM" id="MobiDB-lite"/>
    </source>
</evidence>
<proteinExistence type="predicted"/>
<dbReference type="EnsemblMetazoa" id="XM_038200844.1">
    <property type="protein sequence ID" value="XP_038056772.1"/>
    <property type="gene ID" value="LOC119728556"/>
</dbReference>